<dbReference type="Proteomes" id="UP000654993">
    <property type="component" value="Unassembled WGS sequence"/>
</dbReference>
<dbReference type="GO" id="GO:0019877">
    <property type="term" value="P:diaminopimelate biosynthetic process"/>
    <property type="evidence" value="ECO:0007669"/>
    <property type="project" value="UniProtKB-UniRule"/>
</dbReference>
<keyword evidence="10 12" id="KW-0704">Schiff base</keyword>
<dbReference type="PROSITE" id="PS00665">
    <property type="entry name" value="DHDPS_1"/>
    <property type="match status" value="1"/>
</dbReference>
<dbReference type="InterPro" id="IPR013785">
    <property type="entry name" value="Aldolase_TIM"/>
</dbReference>
<comment type="caution">
    <text evidence="17">The sequence shown here is derived from an EMBL/GenBank/DDBJ whole genome shotgun (WGS) entry which is preliminary data.</text>
</comment>
<dbReference type="SUPFAM" id="SSF51569">
    <property type="entry name" value="Aldolase"/>
    <property type="match status" value="1"/>
</dbReference>
<dbReference type="PANTHER" id="PTHR12128:SF66">
    <property type="entry name" value="4-HYDROXY-2-OXOGLUTARATE ALDOLASE, MITOCHONDRIAL"/>
    <property type="match status" value="1"/>
</dbReference>
<dbReference type="PIRSF" id="PIRSF001365">
    <property type="entry name" value="DHDPS"/>
    <property type="match status" value="1"/>
</dbReference>
<protein>
    <recommendedName>
        <fullName evidence="4 12">4-hydroxy-tetrahydrodipicolinate synthase</fullName>
        <shortName evidence="12">HTPA synthase</shortName>
        <ecNumber evidence="4 12">4.3.3.7</ecNumber>
    </recommendedName>
</protein>
<evidence type="ECO:0000256" key="4">
    <source>
        <dbReference type="ARBA" id="ARBA00012086"/>
    </source>
</evidence>
<dbReference type="PANTHER" id="PTHR12128">
    <property type="entry name" value="DIHYDRODIPICOLINATE SYNTHASE"/>
    <property type="match status" value="1"/>
</dbReference>
<dbReference type="HAMAP" id="MF_00418">
    <property type="entry name" value="DapA"/>
    <property type="match status" value="1"/>
</dbReference>
<dbReference type="RefSeq" id="WP_200965950.1">
    <property type="nucleotide sequence ID" value="NZ_BMAQ01000006.1"/>
</dbReference>
<comment type="pathway">
    <text evidence="2 12">Amino-acid biosynthesis; L-lysine biosynthesis via DAP pathway; (S)-tetrahydrodipicolinate from L-aspartate: step 3/4.</text>
</comment>
<sequence length="290" mass="32224">MEFGRLITAMVTPFDEQSKINWEVAERLIDHLIDVQGSDSIVVCGTTGESPTLTTEEKLELIRFAVQKAKGRCKIIAGTGTYDTAYSIEMTQEAEKLGADGLLLVSPYYNRPTQDGLYAHFRKVAEATSLPVMLYNVPKRTGVKIEAQTIVRLAQDVPNITSSKEAHDDLDAITTIISETPESFRVYSGDDILTLPMMAVGAYGVVSVASHLIGQEIRRMMDHYLEGRTAEAARMHRELQPKFNGLFRLTNPVMVKMALRQAGFDVGSVRLPLVDGTEEDEAFIRDLYFA</sequence>
<organism evidence="17 18">
    <name type="scientific">Insulibacter thermoxylanivorax</name>
    <dbReference type="NCBI Taxonomy" id="2749268"/>
    <lineage>
        <taxon>Bacteria</taxon>
        <taxon>Bacillati</taxon>
        <taxon>Bacillota</taxon>
        <taxon>Bacilli</taxon>
        <taxon>Bacillales</taxon>
        <taxon>Paenibacillaceae</taxon>
        <taxon>Insulibacter</taxon>
    </lineage>
</organism>
<evidence type="ECO:0000313" key="18">
    <source>
        <dbReference type="Proteomes" id="UP000654993"/>
    </source>
</evidence>
<feature type="binding site" evidence="12 15">
    <location>
        <position position="206"/>
    </location>
    <ligand>
        <name>pyruvate</name>
        <dbReference type="ChEBI" id="CHEBI:15361"/>
    </ligand>
</feature>
<evidence type="ECO:0000313" key="17">
    <source>
        <dbReference type="EMBL" id="GFR37670.1"/>
    </source>
</evidence>
<gene>
    <name evidence="12 17" type="primary">dapA</name>
    <name evidence="17" type="ORF">PRECH8_09660</name>
</gene>
<evidence type="ECO:0000256" key="14">
    <source>
        <dbReference type="PIRSR" id="PIRSR001365-1"/>
    </source>
</evidence>
<comment type="subunit">
    <text evidence="12">Homotetramer; dimer of dimers.</text>
</comment>
<reference evidence="17" key="1">
    <citation type="submission" date="2020-08" db="EMBL/GenBank/DDBJ databases">
        <authorList>
            <person name="Uke A."/>
            <person name="Chhe C."/>
            <person name="Baramee S."/>
            <person name="Kosugi A."/>
        </authorList>
    </citation>
    <scope>NUCLEOTIDE SEQUENCE</scope>
    <source>
        <strain evidence="17">DA-C8</strain>
    </source>
</reference>
<evidence type="ECO:0000256" key="8">
    <source>
        <dbReference type="ARBA" id="ARBA00023154"/>
    </source>
</evidence>
<dbReference type="PROSITE" id="PS00666">
    <property type="entry name" value="DHDPS_2"/>
    <property type="match status" value="1"/>
</dbReference>
<feature type="binding site" evidence="12 15">
    <location>
        <position position="47"/>
    </location>
    <ligand>
        <name>pyruvate</name>
        <dbReference type="ChEBI" id="CHEBI:15361"/>
    </ligand>
</feature>
<feature type="site" description="Part of a proton relay during catalysis" evidence="12">
    <location>
        <position position="46"/>
    </location>
</feature>
<reference evidence="17" key="2">
    <citation type="journal article" date="2021" name="Data Brief">
        <title>Draft genome sequence data of the facultative, thermophilic, xylanolytic bacterium Paenibacillus sp. strain DA-C8.</title>
        <authorList>
            <person name="Chhe C."/>
            <person name="Uke A."/>
            <person name="Baramee S."/>
            <person name="Ungkulpasvich U."/>
            <person name="Tachaapaikoon C."/>
            <person name="Pason P."/>
            <person name="Waeonukul R."/>
            <person name="Ratanakhanokchai K."/>
            <person name="Kosugi A."/>
        </authorList>
    </citation>
    <scope>NUCLEOTIDE SEQUENCE</scope>
    <source>
        <strain evidence="17">DA-C8</strain>
    </source>
</reference>
<dbReference type="GO" id="GO:0008840">
    <property type="term" value="F:4-hydroxy-tetrahydrodipicolinate synthase activity"/>
    <property type="evidence" value="ECO:0007669"/>
    <property type="project" value="UniProtKB-UniRule"/>
</dbReference>
<evidence type="ECO:0000256" key="10">
    <source>
        <dbReference type="ARBA" id="ARBA00023270"/>
    </source>
</evidence>
<feature type="active site" description="Proton donor/acceptor" evidence="12 14">
    <location>
        <position position="135"/>
    </location>
</feature>
<evidence type="ECO:0000256" key="2">
    <source>
        <dbReference type="ARBA" id="ARBA00005120"/>
    </source>
</evidence>
<keyword evidence="9 12" id="KW-0456">Lyase</keyword>
<keyword evidence="18" id="KW-1185">Reference proteome</keyword>
<keyword evidence="5 12" id="KW-0963">Cytoplasm</keyword>
<evidence type="ECO:0000256" key="5">
    <source>
        <dbReference type="ARBA" id="ARBA00022490"/>
    </source>
</evidence>
<dbReference type="InterPro" id="IPR005263">
    <property type="entry name" value="DapA"/>
</dbReference>
<evidence type="ECO:0000256" key="13">
    <source>
        <dbReference type="PIRNR" id="PIRNR001365"/>
    </source>
</evidence>
<evidence type="ECO:0000256" key="11">
    <source>
        <dbReference type="ARBA" id="ARBA00047836"/>
    </source>
</evidence>
<dbReference type="InterPro" id="IPR020625">
    <property type="entry name" value="Schiff_base-form_aldolases_AS"/>
</dbReference>
<dbReference type="GO" id="GO:0005829">
    <property type="term" value="C:cytosol"/>
    <property type="evidence" value="ECO:0007669"/>
    <property type="project" value="TreeGrafter"/>
</dbReference>
<evidence type="ECO:0000256" key="9">
    <source>
        <dbReference type="ARBA" id="ARBA00023239"/>
    </source>
</evidence>
<name>A0A916VGN8_9BACL</name>
<dbReference type="SMART" id="SM01130">
    <property type="entry name" value="DHDPS"/>
    <property type="match status" value="1"/>
</dbReference>
<evidence type="ECO:0000256" key="6">
    <source>
        <dbReference type="ARBA" id="ARBA00022605"/>
    </source>
</evidence>
<evidence type="ECO:0000256" key="1">
    <source>
        <dbReference type="ARBA" id="ARBA00003294"/>
    </source>
</evidence>
<dbReference type="NCBIfam" id="TIGR00674">
    <property type="entry name" value="dapA"/>
    <property type="match status" value="1"/>
</dbReference>
<dbReference type="GO" id="GO:0009089">
    <property type="term" value="P:lysine biosynthetic process via diaminopimelate"/>
    <property type="evidence" value="ECO:0007669"/>
    <property type="project" value="UniProtKB-UniRule"/>
</dbReference>
<feature type="site" description="Part of a proton relay during catalysis" evidence="12">
    <location>
        <position position="109"/>
    </location>
</feature>
<keyword evidence="16" id="KW-0472">Membrane</keyword>
<evidence type="ECO:0000256" key="7">
    <source>
        <dbReference type="ARBA" id="ARBA00022915"/>
    </source>
</evidence>
<evidence type="ECO:0000256" key="3">
    <source>
        <dbReference type="ARBA" id="ARBA00007592"/>
    </source>
</evidence>
<dbReference type="InterPro" id="IPR002220">
    <property type="entry name" value="DapA-like"/>
</dbReference>
<keyword evidence="6 12" id="KW-0028">Amino-acid biosynthesis</keyword>
<comment type="catalytic activity">
    <reaction evidence="11 12">
        <text>L-aspartate 4-semialdehyde + pyruvate = (2S,4S)-4-hydroxy-2,3,4,5-tetrahydrodipicolinate + H2O + H(+)</text>
        <dbReference type="Rhea" id="RHEA:34171"/>
        <dbReference type="ChEBI" id="CHEBI:15361"/>
        <dbReference type="ChEBI" id="CHEBI:15377"/>
        <dbReference type="ChEBI" id="CHEBI:15378"/>
        <dbReference type="ChEBI" id="CHEBI:67139"/>
        <dbReference type="ChEBI" id="CHEBI:537519"/>
        <dbReference type="EC" id="4.3.3.7"/>
    </reaction>
</comment>
<keyword evidence="8 12" id="KW-0457">Lysine biosynthesis</keyword>
<dbReference type="EMBL" id="BMAQ01000006">
    <property type="protein sequence ID" value="GFR37670.1"/>
    <property type="molecule type" value="Genomic_DNA"/>
</dbReference>
<accession>A0A916VGN8</accession>
<dbReference type="InterPro" id="IPR020624">
    <property type="entry name" value="Schiff_base-form_aldolases_CS"/>
</dbReference>
<evidence type="ECO:0000256" key="15">
    <source>
        <dbReference type="PIRSR" id="PIRSR001365-2"/>
    </source>
</evidence>
<evidence type="ECO:0000256" key="16">
    <source>
        <dbReference type="SAM" id="Phobius"/>
    </source>
</evidence>
<comment type="similarity">
    <text evidence="3 12 13">Belongs to the DapA family.</text>
</comment>
<dbReference type="AlphaFoldDB" id="A0A916VGN8"/>
<feature type="active site" description="Schiff-base intermediate with substrate" evidence="12 14">
    <location>
        <position position="164"/>
    </location>
</feature>
<keyword evidence="16" id="KW-1133">Transmembrane helix</keyword>
<dbReference type="EC" id="4.3.3.7" evidence="4 12"/>
<dbReference type="Pfam" id="PF00701">
    <property type="entry name" value="DHDPS"/>
    <property type="match status" value="1"/>
</dbReference>
<keyword evidence="16" id="KW-0812">Transmembrane</keyword>
<dbReference type="Gene3D" id="3.20.20.70">
    <property type="entry name" value="Aldolase class I"/>
    <property type="match status" value="1"/>
</dbReference>
<dbReference type="CDD" id="cd00950">
    <property type="entry name" value="DHDPS"/>
    <property type="match status" value="1"/>
</dbReference>
<comment type="subcellular location">
    <subcellularLocation>
        <location evidence="12">Cytoplasm</location>
    </subcellularLocation>
</comment>
<dbReference type="PRINTS" id="PR00146">
    <property type="entry name" value="DHPICSNTHASE"/>
</dbReference>
<proteinExistence type="inferred from homology"/>
<comment type="function">
    <text evidence="1 12">Catalyzes the condensation of (S)-aspartate-beta-semialdehyde [(S)-ASA] and pyruvate to 4-hydroxy-tetrahydrodipicolinate (HTPA).</text>
</comment>
<comment type="caution">
    <text evidence="12">Was originally thought to be a dihydrodipicolinate synthase (DHDPS), catalyzing the condensation of (S)-aspartate-beta-semialdehyde [(S)-ASA] and pyruvate to dihydrodipicolinate (DHDP). However, it was shown in E.coli that the product of the enzymatic reaction is not dihydrodipicolinate but in fact (4S)-4-hydroxy-2,3,4,5-tetrahydro-(2S)-dipicolinic acid (HTPA), and that the consecutive dehydration reaction leading to DHDP is not spontaneous but catalyzed by DapB.</text>
</comment>
<feature type="transmembrane region" description="Helical" evidence="16">
    <location>
        <begin position="192"/>
        <end position="213"/>
    </location>
</feature>
<evidence type="ECO:0000256" key="12">
    <source>
        <dbReference type="HAMAP-Rule" id="MF_00418"/>
    </source>
</evidence>
<keyword evidence="7 12" id="KW-0220">Diaminopimelate biosynthesis</keyword>